<gene>
    <name evidence="3" type="ORF">GRI44_04565</name>
</gene>
<keyword evidence="2" id="KW-0812">Transmembrane</keyword>
<keyword evidence="2" id="KW-1133">Transmembrane helix</keyword>
<reference evidence="3 4" key="1">
    <citation type="submission" date="2019-12" db="EMBL/GenBank/DDBJ databases">
        <title>Genomic-based taxomic classification of the family Erythrobacteraceae.</title>
        <authorList>
            <person name="Xu L."/>
        </authorList>
    </citation>
    <scope>NUCLEOTIDE SEQUENCE [LARGE SCALE GENOMIC DNA]</scope>
    <source>
        <strain evidence="3 4">KCTC 52259</strain>
    </source>
</reference>
<organism evidence="3 4">
    <name type="scientific">Allopontixanthobacter confluentis</name>
    <dbReference type="NCBI Taxonomy" id="1849021"/>
    <lineage>
        <taxon>Bacteria</taxon>
        <taxon>Pseudomonadati</taxon>
        <taxon>Pseudomonadota</taxon>
        <taxon>Alphaproteobacteria</taxon>
        <taxon>Sphingomonadales</taxon>
        <taxon>Erythrobacteraceae</taxon>
        <taxon>Allopontixanthobacter</taxon>
    </lineage>
</organism>
<dbReference type="Proteomes" id="UP000473531">
    <property type="component" value="Unassembled WGS sequence"/>
</dbReference>
<dbReference type="AlphaFoldDB" id="A0A6L7GEI5"/>
<accession>A0A6L7GEI5</accession>
<sequence length="270" mass="28849">MPQQIHIDDRPLSDRIRDGLGRRMVGILAALVLEGLIILLLLTLSATMGSNQPPSTALASFDFSPPQPPAPDEEPEKASQTPEPPKNAATAAPREASQEAVSPQNPALPQIAAPDRPAPPVIINPRPQETAPKAEPSAAKPKAKAVIRGDMTGPADTVGRPGDSARVEGSGPNGEPLYAAAWYREPYPDELAGYLSTASGPGWALIACRTVPNYKVEDCVPVAEYPRGAGLSRAVLAAAWQFRVRPPRIGGTSKVGEWVRIRIDYEQRRK</sequence>
<keyword evidence="2" id="KW-0472">Membrane</keyword>
<evidence type="ECO:0000313" key="3">
    <source>
        <dbReference type="EMBL" id="MXP14020.1"/>
    </source>
</evidence>
<keyword evidence="4" id="KW-1185">Reference proteome</keyword>
<evidence type="ECO:0000313" key="4">
    <source>
        <dbReference type="Proteomes" id="UP000473531"/>
    </source>
</evidence>
<evidence type="ECO:0000256" key="2">
    <source>
        <dbReference type="SAM" id="Phobius"/>
    </source>
</evidence>
<dbReference type="OrthoDB" id="7410762at2"/>
<name>A0A6L7GEI5_9SPHN</name>
<feature type="transmembrane region" description="Helical" evidence="2">
    <location>
        <begin position="25"/>
        <end position="46"/>
    </location>
</feature>
<evidence type="ECO:0008006" key="5">
    <source>
        <dbReference type="Google" id="ProtNLM"/>
    </source>
</evidence>
<comment type="caution">
    <text evidence="3">The sequence shown here is derived from an EMBL/GenBank/DDBJ whole genome shotgun (WGS) entry which is preliminary data.</text>
</comment>
<feature type="compositionally biased region" description="Low complexity" evidence="1">
    <location>
        <begin position="131"/>
        <end position="140"/>
    </location>
</feature>
<dbReference type="RefSeq" id="WP_160600233.1">
    <property type="nucleotide sequence ID" value="NZ_WTYU01000001.1"/>
</dbReference>
<proteinExistence type="predicted"/>
<protein>
    <recommendedName>
        <fullName evidence="5">Protein TonB</fullName>
    </recommendedName>
</protein>
<evidence type="ECO:0000256" key="1">
    <source>
        <dbReference type="SAM" id="MobiDB-lite"/>
    </source>
</evidence>
<dbReference type="EMBL" id="WTYU01000001">
    <property type="protein sequence ID" value="MXP14020.1"/>
    <property type="molecule type" value="Genomic_DNA"/>
</dbReference>
<feature type="region of interest" description="Disordered" evidence="1">
    <location>
        <begin position="51"/>
        <end position="172"/>
    </location>
</feature>